<keyword evidence="4" id="KW-0813">Transport</keyword>
<dbReference type="GO" id="GO:0015094">
    <property type="term" value="F:lead ion transmembrane transporter activity"/>
    <property type="evidence" value="ECO:0007669"/>
    <property type="project" value="TreeGrafter"/>
</dbReference>
<evidence type="ECO:0000256" key="5">
    <source>
        <dbReference type="ARBA" id="ARBA00022692"/>
    </source>
</evidence>
<dbReference type="GO" id="GO:0015099">
    <property type="term" value="F:nickel cation transmembrane transporter activity"/>
    <property type="evidence" value="ECO:0007669"/>
    <property type="project" value="TreeGrafter"/>
</dbReference>
<evidence type="ECO:0000313" key="10">
    <source>
        <dbReference type="EMBL" id="KFO31961.1"/>
    </source>
</evidence>
<keyword evidence="5 9" id="KW-0812">Transmembrane</keyword>
<feature type="transmembrane region" description="Helical" evidence="9">
    <location>
        <begin position="159"/>
        <end position="177"/>
    </location>
</feature>
<accession>A0A091E9S2</accession>
<dbReference type="GO" id="GO:0005765">
    <property type="term" value="C:lysosomal membrane"/>
    <property type="evidence" value="ECO:0007669"/>
    <property type="project" value="UniProtKB-SubCell"/>
</dbReference>
<dbReference type="GO" id="GO:0005384">
    <property type="term" value="F:manganese ion transmembrane transporter activity"/>
    <property type="evidence" value="ECO:0007669"/>
    <property type="project" value="TreeGrafter"/>
</dbReference>
<feature type="transmembrane region" description="Helical" evidence="9">
    <location>
        <begin position="216"/>
        <end position="238"/>
    </location>
</feature>
<evidence type="ECO:0000256" key="3">
    <source>
        <dbReference type="ARBA" id="ARBA00006670"/>
    </source>
</evidence>
<dbReference type="PANTHER" id="PTHR11706:SF40">
    <property type="entry name" value="NATURAL RESISTANCE-ASSOCIATED MACROPHAGE PROTEIN 2"/>
    <property type="match status" value="1"/>
</dbReference>
<dbReference type="Proteomes" id="UP000028990">
    <property type="component" value="Unassembled WGS sequence"/>
</dbReference>
<proteinExistence type="inferred from homology"/>
<feature type="transmembrane region" description="Helical" evidence="9">
    <location>
        <begin position="120"/>
        <end position="139"/>
    </location>
</feature>
<dbReference type="GO" id="GO:0031902">
    <property type="term" value="C:late endosome membrane"/>
    <property type="evidence" value="ECO:0007669"/>
    <property type="project" value="UniProtKB-SubCell"/>
</dbReference>
<comment type="similarity">
    <text evidence="3">Belongs to the NRAMP family.</text>
</comment>
<dbReference type="PANTHER" id="PTHR11706">
    <property type="entry name" value="SOLUTE CARRIER PROTEIN FAMILY 11 MEMBER"/>
    <property type="match status" value="1"/>
</dbReference>
<keyword evidence="4" id="KW-0408">Iron</keyword>
<dbReference type="GO" id="GO:0005886">
    <property type="term" value="C:plasma membrane"/>
    <property type="evidence" value="ECO:0007669"/>
    <property type="project" value="TreeGrafter"/>
</dbReference>
<keyword evidence="4" id="KW-0410">Iron transport</keyword>
<evidence type="ECO:0000313" key="11">
    <source>
        <dbReference type="Proteomes" id="UP000028990"/>
    </source>
</evidence>
<dbReference type="GO" id="GO:0015087">
    <property type="term" value="F:cobalt ion transmembrane transporter activity"/>
    <property type="evidence" value="ECO:0007669"/>
    <property type="project" value="TreeGrafter"/>
</dbReference>
<reference evidence="10 11" key="1">
    <citation type="submission" date="2013-11" db="EMBL/GenBank/DDBJ databases">
        <title>The Damaraland mole rat (Fukomys damarensis) genome and evolution of African mole rats.</title>
        <authorList>
            <person name="Gladyshev V.N."/>
            <person name="Fang X."/>
        </authorList>
    </citation>
    <scope>NUCLEOTIDE SEQUENCE [LARGE SCALE GENOMIC DNA]</scope>
    <source>
        <tissue evidence="10">Liver</tissue>
    </source>
</reference>
<dbReference type="GO" id="GO:0015093">
    <property type="term" value="F:ferrous iron transmembrane transporter activity"/>
    <property type="evidence" value="ECO:0007669"/>
    <property type="project" value="TreeGrafter"/>
</dbReference>
<name>A0A091E9S2_FUKDA</name>
<feature type="transmembrane region" description="Helical" evidence="9">
    <location>
        <begin position="189"/>
        <end position="210"/>
    </location>
</feature>
<evidence type="ECO:0000256" key="4">
    <source>
        <dbReference type="ARBA" id="ARBA00022496"/>
    </source>
</evidence>
<dbReference type="Pfam" id="PF01566">
    <property type="entry name" value="Nramp"/>
    <property type="match status" value="1"/>
</dbReference>
<keyword evidence="4" id="KW-0406">Ion transport</keyword>
<protein>
    <submittedName>
        <fullName evidence="10">Natural resistance-associated macrophage protein 2</fullName>
    </submittedName>
</protein>
<evidence type="ECO:0000256" key="6">
    <source>
        <dbReference type="ARBA" id="ARBA00022989"/>
    </source>
</evidence>
<dbReference type="EMBL" id="KN122231">
    <property type="protein sequence ID" value="KFO31961.1"/>
    <property type="molecule type" value="Genomic_DNA"/>
</dbReference>
<dbReference type="STRING" id="885580.ENSFDAP00000007555"/>
<evidence type="ECO:0000256" key="1">
    <source>
        <dbReference type="ARBA" id="ARBA00004107"/>
    </source>
</evidence>
<dbReference type="PRINTS" id="PR00447">
    <property type="entry name" value="NATRESASSCMP"/>
</dbReference>
<evidence type="ECO:0000256" key="2">
    <source>
        <dbReference type="ARBA" id="ARBA00004155"/>
    </source>
</evidence>
<dbReference type="GO" id="GO:0015086">
    <property type="term" value="F:cadmium ion transmembrane transporter activity"/>
    <property type="evidence" value="ECO:0007669"/>
    <property type="project" value="TreeGrafter"/>
</dbReference>
<evidence type="ECO:0000256" key="7">
    <source>
        <dbReference type="ARBA" id="ARBA00023136"/>
    </source>
</evidence>
<dbReference type="eggNOG" id="KOG1291">
    <property type="taxonomic scope" value="Eukaryota"/>
</dbReference>
<evidence type="ECO:0000256" key="8">
    <source>
        <dbReference type="ARBA" id="ARBA00023228"/>
    </source>
</evidence>
<keyword evidence="7 9" id="KW-0472">Membrane</keyword>
<dbReference type="AlphaFoldDB" id="A0A091E9S2"/>
<gene>
    <name evidence="10" type="ORF">H920_06637</name>
</gene>
<sequence length="272" mass="29842">MLSSHASGLLKGYYSRPFVEYPDIVFYHVHSDSVMIFDGLWVDVCKNSSSPYTGLFPEDNSTLAVDIYKGGVVLGCYFGPATLYIWAVGILAAGQSSTMTGTYSGQFVMEGFLNLRWSRFARVILTRSIAIIPSLLVAVFQDVEHLTGMNDFLNVLQSLQLPFALIPILTFTSLRPVMSDFSNGIGWRIAGGLLVLIVCSINMYFVIVYVQELGHVALYVVAAVVSVAYLSFVFYLGWQCLIALGLSFLDCGHTVSISKVLLTEEATGGYTK</sequence>
<keyword evidence="6 9" id="KW-1133">Transmembrane helix</keyword>
<organism evidence="10 11">
    <name type="scientific">Fukomys damarensis</name>
    <name type="common">Damaraland mole rat</name>
    <name type="synonym">Cryptomys damarensis</name>
    <dbReference type="NCBI Taxonomy" id="885580"/>
    <lineage>
        <taxon>Eukaryota</taxon>
        <taxon>Metazoa</taxon>
        <taxon>Chordata</taxon>
        <taxon>Craniata</taxon>
        <taxon>Vertebrata</taxon>
        <taxon>Euteleostomi</taxon>
        <taxon>Mammalia</taxon>
        <taxon>Eutheria</taxon>
        <taxon>Euarchontoglires</taxon>
        <taxon>Glires</taxon>
        <taxon>Rodentia</taxon>
        <taxon>Hystricomorpha</taxon>
        <taxon>Bathyergidae</taxon>
        <taxon>Fukomys</taxon>
    </lineage>
</organism>
<comment type="subcellular location">
    <subcellularLocation>
        <location evidence="1">Late endosome membrane</location>
        <topology evidence="1">Multi-pass membrane protein</topology>
    </subcellularLocation>
    <subcellularLocation>
        <location evidence="2">Lysosome membrane</location>
        <topology evidence="2">Multi-pass membrane protein</topology>
    </subcellularLocation>
</comment>
<dbReference type="InterPro" id="IPR001046">
    <property type="entry name" value="NRAMP_fam"/>
</dbReference>
<evidence type="ECO:0000256" key="9">
    <source>
        <dbReference type="SAM" id="Phobius"/>
    </source>
</evidence>
<dbReference type="GO" id="GO:0046870">
    <property type="term" value="F:cadmium ion binding"/>
    <property type="evidence" value="ECO:0007669"/>
    <property type="project" value="TreeGrafter"/>
</dbReference>
<keyword evidence="11" id="KW-1185">Reference proteome</keyword>
<keyword evidence="8" id="KW-0458">Lysosome</keyword>